<name>A0A2S0I8I6_9BURK</name>
<comment type="similarity">
    <text evidence="1">Belongs to the UPF0065 (bug) family.</text>
</comment>
<evidence type="ECO:0000256" key="1">
    <source>
        <dbReference type="ARBA" id="ARBA00006987"/>
    </source>
</evidence>
<dbReference type="InterPro" id="IPR005064">
    <property type="entry name" value="BUG"/>
</dbReference>
<keyword evidence="4" id="KW-1185">Reference proteome</keyword>
<dbReference type="OrthoDB" id="8893393at2"/>
<dbReference type="AlphaFoldDB" id="A0A2S0I8I6"/>
<evidence type="ECO:0000256" key="2">
    <source>
        <dbReference type="SAM" id="SignalP"/>
    </source>
</evidence>
<protein>
    <submittedName>
        <fullName evidence="3">Tripartite tricarboxylate transporter substrate binding protein</fullName>
    </submittedName>
</protein>
<keyword evidence="2" id="KW-0732">Signal</keyword>
<feature type="signal peptide" evidence="2">
    <location>
        <begin position="1"/>
        <end position="22"/>
    </location>
</feature>
<feature type="chain" id="PRO_5015484162" evidence="2">
    <location>
        <begin position="23"/>
        <end position="322"/>
    </location>
</feature>
<reference evidence="3 4" key="1">
    <citation type="submission" date="2017-09" db="EMBL/GenBank/DDBJ databases">
        <title>Genomic, metabolic, and phenotypic characteristics of bacterial isolates from the natural microbiome of the model nematode Caenorhabditis elegans.</title>
        <authorList>
            <person name="Zimmermann J."/>
            <person name="Obeng N."/>
            <person name="Yang W."/>
            <person name="Obeng O."/>
            <person name="Kissoyan K."/>
            <person name="Pees B."/>
            <person name="Dirksen P."/>
            <person name="Hoppner M."/>
            <person name="Franke A."/>
            <person name="Rosenstiel P."/>
            <person name="Leippe M."/>
            <person name="Dierking K."/>
            <person name="Kaleta C."/>
            <person name="Schulenburg H."/>
        </authorList>
    </citation>
    <scope>NUCLEOTIDE SEQUENCE [LARGE SCALE GENOMIC DNA]</scope>
    <source>
        <strain evidence="3 4">MYb73</strain>
    </source>
</reference>
<organism evidence="3 4">
    <name type="scientific">Achromobacter spanius</name>
    <dbReference type="NCBI Taxonomy" id="217203"/>
    <lineage>
        <taxon>Bacteria</taxon>
        <taxon>Pseudomonadati</taxon>
        <taxon>Pseudomonadota</taxon>
        <taxon>Betaproteobacteria</taxon>
        <taxon>Burkholderiales</taxon>
        <taxon>Alcaligenaceae</taxon>
        <taxon>Achromobacter</taxon>
    </lineage>
</organism>
<dbReference type="InterPro" id="IPR042100">
    <property type="entry name" value="Bug_dom1"/>
</dbReference>
<dbReference type="RefSeq" id="WP_056561590.1">
    <property type="nucleotide sequence ID" value="NZ_CP023270.1"/>
</dbReference>
<dbReference type="PANTHER" id="PTHR42928">
    <property type="entry name" value="TRICARBOXYLATE-BINDING PROTEIN"/>
    <property type="match status" value="1"/>
</dbReference>
<dbReference type="EMBL" id="CP023270">
    <property type="protein sequence ID" value="AVJ28318.1"/>
    <property type="molecule type" value="Genomic_DNA"/>
</dbReference>
<accession>A0A2S0I8I6</accession>
<dbReference type="Pfam" id="PF03401">
    <property type="entry name" value="TctC"/>
    <property type="match status" value="1"/>
</dbReference>
<dbReference type="Gene3D" id="3.40.190.10">
    <property type="entry name" value="Periplasmic binding protein-like II"/>
    <property type="match status" value="1"/>
</dbReference>
<evidence type="ECO:0000313" key="3">
    <source>
        <dbReference type="EMBL" id="AVJ28318.1"/>
    </source>
</evidence>
<dbReference type="Gene3D" id="3.40.190.150">
    <property type="entry name" value="Bordetella uptake gene, domain 1"/>
    <property type="match status" value="1"/>
</dbReference>
<dbReference type="Proteomes" id="UP000239477">
    <property type="component" value="Chromosome"/>
</dbReference>
<dbReference type="SUPFAM" id="SSF53850">
    <property type="entry name" value="Periplasmic binding protein-like II"/>
    <property type="match status" value="1"/>
</dbReference>
<dbReference type="PANTHER" id="PTHR42928:SF5">
    <property type="entry name" value="BLR1237 PROTEIN"/>
    <property type="match status" value="1"/>
</dbReference>
<dbReference type="PIRSF" id="PIRSF017082">
    <property type="entry name" value="YflP"/>
    <property type="match status" value="1"/>
</dbReference>
<evidence type="ECO:0000313" key="4">
    <source>
        <dbReference type="Proteomes" id="UP000239477"/>
    </source>
</evidence>
<sequence>MKRSSVTIAALLLSLGMASAQAADAYPAKPITIVYPYAPGSASDTLTRLLADAMSKKLGQPVIVDSKPGAGGSIATEHVVRAAPDGYTLLLSASGTIAVNPHIYKLRYNPVEDLAQISIAVEVPFVFVVGKDFPAQDYASFKTLSAQKPGGLTSANAGLGTQAHLTQAAFARLAAVNLSIIGYKGAAPAVNDILGGHVDSMMDNAASQIPYVTSGKTTALFVTSDYRFEGYPKVPTAKELGITGLVPAGWFGLAAPKGTPQAAIDTVQKALATTLEEPDVQRKLKELGWVIVGNTPAQALERARADYTRLGQVVRDIDLKPN</sequence>
<dbReference type="CDD" id="cd07012">
    <property type="entry name" value="PBP2_Bug_TTT"/>
    <property type="match status" value="1"/>
</dbReference>
<gene>
    <name evidence="3" type="ORF">CLM73_15030</name>
</gene>
<proteinExistence type="inferred from homology"/>